<dbReference type="SUPFAM" id="SSF52283">
    <property type="entry name" value="Formate/glycerate dehydrogenase catalytic domain-like"/>
    <property type="match status" value="1"/>
</dbReference>
<comment type="catalytic activity">
    <reaction evidence="14 16">
        <text>NAD(+) + NADPH + H(+)(in) = NADH + NADP(+) + H(+)(out)</text>
        <dbReference type="Rhea" id="RHEA:47992"/>
        <dbReference type="ChEBI" id="CHEBI:15378"/>
        <dbReference type="ChEBI" id="CHEBI:57540"/>
        <dbReference type="ChEBI" id="CHEBI:57783"/>
        <dbReference type="ChEBI" id="CHEBI:57945"/>
        <dbReference type="ChEBI" id="CHEBI:58349"/>
        <dbReference type="EC" id="7.1.1.1"/>
    </reaction>
</comment>
<evidence type="ECO:0000256" key="4">
    <source>
        <dbReference type="ARBA" id="ARBA00012943"/>
    </source>
</evidence>
<organism evidence="20 21">
    <name type="scientific">Candidatus Accumulibacter meliphilus</name>
    <dbReference type="NCBI Taxonomy" id="2211374"/>
    <lineage>
        <taxon>Bacteria</taxon>
        <taxon>Pseudomonadati</taxon>
        <taxon>Pseudomonadota</taxon>
        <taxon>Betaproteobacteria</taxon>
        <taxon>Candidatus Accumulibacter</taxon>
    </lineage>
</organism>
<comment type="subcellular location">
    <subcellularLocation>
        <location evidence="2">Cell inner membrane</location>
        <topology evidence="2">Multi-pass membrane protein</topology>
    </subcellularLocation>
</comment>
<evidence type="ECO:0000259" key="18">
    <source>
        <dbReference type="SMART" id="SM01002"/>
    </source>
</evidence>
<evidence type="ECO:0000256" key="15">
    <source>
        <dbReference type="ARBA" id="ARBA00071831"/>
    </source>
</evidence>
<evidence type="ECO:0000256" key="2">
    <source>
        <dbReference type="ARBA" id="ARBA00004429"/>
    </source>
</evidence>
<evidence type="ECO:0000256" key="9">
    <source>
        <dbReference type="ARBA" id="ARBA00022857"/>
    </source>
</evidence>
<evidence type="ECO:0000256" key="14">
    <source>
        <dbReference type="ARBA" id="ARBA00048202"/>
    </source>
</evidence>
<dbReference type="Pfam" id="PF12769">
    <property type="entry name" value="PNTB_4TM"/>
    <property type="match status" value="1"/>
</dbReference>
<dbReference type="SMART" id="SM01002">
    <property type="entry name" value="AlaDh_PNT_C"/>
    <property type="match status" value="1"/>
</dbReference>
<dbReference type="Gene3D" id="3.40.50.720">
    <property type="entry name" value="NAD(P)-binding Rossmann-like Domain"/>
    <property type="match status" value="2"/>
</dbReference>
<dbReference type="PANTHER" id="PTHR10160">
    <property type="entry name" value="NAD(P) TRANSHYDROGENASE"/>
    <property type="match status" value="1"/>
</dbReference>
<dbReference type="NCBIfam" id="TIGR00561">
    <property type="entry name" value="pntA"/>
    <property type="match status" value="1"/>
</dbReference>
<evidence type="ECO:0000259" key="19">
    <source>
        <dbReference type="SMART" id="SM01003"/>
    </source>
</evidence>
<evidence type="ECO:0000256" key="16">
    <source>
        <dbReference type="PIRNR" id="PIRNR000203"/>
    </source>
</evidence>
<name>A0A369XP32_9PROT</name>
<proteinExistence type="inferred from homology"/>
<evidence type="ECO:0000256" key="3">
    <source>
        <dbReference type="ARBA" id="ARBA00005689"/>
    </source>
</evidence>
<evidence type="ECO:0000256" key="7">
    <source>
        <dbReference type="ARBA" id="ARBA00022692"/>
    </source>
</evidence>
<dbReference type="InterPro" id="IPR007698">
    <property type="entry name" value="AlaDH/PNT_NAD(H)-bd"/>
</dbReference>
<keyword evidence="12 16" id="KW-0520">NAD</keyword>
<dbReference type="GO" id="GO:0016491">
    <property type="term" value="F:oxidoreductase activity"/>
    <property type="evidence" value="ECO:0007669"/>
    <property type="project" value="UniProtKB-KW"/>
</dbReference>
<dbReference type="AlphaFoldDB" id="A0A369XP32"/>
<gene>
    <name evidence="20" type="ORF">DVS81_07315</name>
</gene>
<dbReference type="PANTHER" id="PTHR10160:SF19">
    <property type="entry name" value="PROTON-TRANSLOCATING NAD(P)(+) TRANSHYDROGENASE"/>
    <property type="match status" value="1"/>
</dbReference>
<feature type="domain" description="Alanine dehydrogenase/pyridine nucleotide transhydrogenase N-terminal" evidence="19">
    <location>
        <begin position="6"/>
        <end position="141"/>
    </location>
</feature>
<dbReference type="Pfam" id="PF01262">
    <property type="entry name" value="AlaDh_PNT_C"/>
    <property type="match status" value="1"/>
</dbReference>
<dbReference type="EMBL" id="QPGA01000010">
    <property type="protein sequence ID" value="RDE51120.1"/>
    <property type="molecule type" value="Genomic_DNA"/>
</dbReference>
<dbReference type="NCBIfam" id="NF006942">
    <property type="entry name" value="PRK09424.1"/>
    <property type="match status" value="1"/>
</dbReference>
<feature type="domain" description="Alanine dehydrogenase/pyridine nucleotide transhydrogenase NAD(H)-binding" evidence="18">
    <location>
        <begin position="150"/>
        <end position="314"/>
    </location>
</feature>
<keyword evidence="5" id="KW-1003">Cell membrane</keyword>
<keyword evidence="10 16" id="KW-1278">Translocase</keyword>
<dbReference type="GO" id="GO:0005886">
    <property type="term" value="C:plasma membrane"/>
    <property type="evidence" value="ECO:0007669"/>
    <property type="project" value="UniProtKB-SubCell"/>
</dbReference>
<dbReference type="InterPro" id="IPR026255">
    <property type="entry name" value="NADP_transhyd_a"/>
</dbReference>
<evidence type="ECO:0000256" key="6">
    <source>
        <dbReference type="ARBA" id="ARBA00022519"/>
    </source>
</evidence>
<dbReference type="GO" id="GO:0008750">
    <property type="term" value="F:proton-translocating NAD(P)+ transhydrogenase activity"/>
    <property type="evidence" value="ECO:0007669"/>
    <property type="project" value="UniProtKB-EC"/>
</dbReference>
<dbReference type="GO" id="GO:0050661">
    <property type="term" value="F:NADP binding"/>
    <property type="evidence" value="ECO:0007669"/>
    <property type="project" value="TreeGrafter"/>
</dbReference>
<dbReference type="PIRSF" id="PIRSF000203">
    <property type="entry name" value="NADP_transhydrogenase_alpha"/>
    <property type="match status" value="1"/>
</dbReference>
<dbReference type="FunFam" id="3.40.50.720:FF:000063">
    <property type="entry name" value="NAD(P) transhydrogenase subunit alpha"/>
    <property type="match status" value="1"/>
</dbReference>
<keyword evidence="11 17" id="KW-1133">Transmembrane helix</keyword>
<comment type="caution">
    <text evidence="20">The sequence shown here is derived from an EMBL/GenBank/DDBJ whole genome shotgun (WGS) entry which is preliminary data.</text>
</comment>
<dbReference type="Pfam" id="PF05222">
    <property type="entry name" value="AlaDh_PNT_N"/>
    <property type="match status" value="1"/>
</dbReference>
<feature type="transmembrane region" description="Helical" evidence="17">
    <location>
        <begin position="434"/>
        <end position="453"/>
    </location>
</feature>
<keyword evidence="20" id="KW-0560">Oxidoreductase</keyword>
<dbReference type="InterPro" id="IPR036291">
    <property type="entry name" value="NAD(P)-bd_dom_sf"/>
</dbReference>
<keyword evidence="7 17" id="KW-0812">Transmembrane</keyword>
<comment type="similarity">
    <text evidence="3 16">Belongs to the AlaDH/PNT family.</text>
</comment>
<evidence type="ECO:0000256" key="17">
    <source>
        <dbReference type="SAM" id="Phobius"/>
    </source>
</evidence>
<dbReference type="InterPro" id="IPR007886">
    <property type="entry name" value="AlaDH/PNT_N"/>
</dbReference>
<evidence type="ECO:0000256" key="8">
    <source>
        <dbReference type="ARBA" id="ARBA00022741"/>
    </source>
</evidence>
<keyword evidence="9 16" id="KW-0521">NADP</keyword>
<dbReference type="PROSITE" id="PS00837">
    <property type="entry name" value="ALADH_PNT_2"/>
    <property type="match status" value="1"/>
</dbReference>
<comment type="function">
    <text evidence="1 16">The transhydrogenation between NADH and NADP is coupled to respiration and ATP hydrolysis and functions as a proton pump across the membrane.</text>
</comment>
<evidence type="ECO:0000313" key="21">
    <source>
        <dbReference type="Proteomes" id="UP000253831"/>
    </source>
</evidence>
<feature type="transmembrane region" description="Helical" evidence="17">
    <location>
        <begin position="496"/>
        <end position="519"/>
    </location>
</feature>
<evidence type="ECO:0000256" key="13">
    <source>
        <dbReference type="ARBA" id="ARBA00023136"/>
    </source>
</evidence>
<accession>A0A369XP32</accession>
<evidence type="ECO:0000256" key="10">
    <source>
        <dbReference type="ARBA" id="ARBA00022967"/>
    </source>
</evidence>
<keyword evidence="8 16" id="KW-0547">Nucleotide-binding</keyword>
<evidence type="ECO:0000256" key="5">
    <source>
        <dbReference type="ARBA" id="ARBA00022475"/>
    </source>
</evidence>
<reference evidence="20 21" key="1">
    <citation type="submission" date="2018-05" db="EMBL/GenBank/DDBJ databases">
        <title>Integrated omic analyses show evidence that a Ca. Accumulibacter phosphatis strain performs denitrification under micro-aerobic conditions.</title>
        <authorList>
            <person name="Camejo P.Y."/>
            <person name="Katherine M.D."/>
            <person name="Daniel N.R."/>
        </authorList>
    </citation>
    <scope>NUCLEOTIDE SEQUENCE [LARGE SCALE GENOMIC DNA]</scope>
    <source>
        <strain evidence="20">UW-LDO-IC</strain>
    </source>
</reference>
<evidence type="ECO:0000256" key="11">
    <source>
        <dbReference type="ARBA" id="ARBA00022989"/>
    </source>
</evidence>
<dbReference type="InterPro" id="IPR024605">
    <property type="entry name" value="NADP_transhyd_a_C"/>
</dbReference>
<protein>
    <recommendedName>
        <fullName evidence="15 16">NAD(P) transhydrogenase subunit alpha</fullName>
        <ecNumber evidence="4 16">7.1.1.1</ecNumber>
    </recommendedName>
</protein>
<dbReference type="Proteomes" id="UP000253831">
    <property type="component" value="Unassembled WGS sequence"/>
</dbReference>
<dbReference type="FunFam" id="3.40.50.720:FF:000028">
    <property type="entry name" value="NAD(P) transhydrogenase subunit alpha"/>
    <property type="match status" value="1"/>
</dbReference>
<dbReference type="SMART" id="SM01003">
    <property type="entry name" value="AlaDh_PNT_N"/>
    <property type="match status" value="1"/>
</dbReference>
<dbReference type="SUPFAM" id="SSF51735">
    <property type="entry name" value="NAD(P)-binding Rossmann-fold domains"/>
    <property type="match status" value="1"/>
</dbReference>
<sequence>MPLTIGVPKEVAAGEKRVATVPEVVEKLIKLGFAVQVEAGAGDAATVSDDAYRAAGAQIVEDTATLWSSSDIIFKVRGPSPEEVGLLSEGTTLVSFIWPAQNPELLEQLAARKVTVLAMDSVPRISRAQKLDALSSMANIAGYRAVIEAAHAFGRFFTGQITAAGKVPPAKVFVIGAGVAGLAAIGTASSLGAIVRANDTRPEVGDQVTSMGGEFVAVDYVEEGSGVGGYAKVMSEGFQKAQRDVFAKQAKDVDIIITTALIPGKPAPRLITAEMVQSMKPGSVIVDMAAEQGGNCELTEPGTVTVKHGVTIIGYADLPSRLSKQSSTLYATNLFRLSEELCKNKDGSIDVNMDDEVLRGTTVVKDGAITWPPPAPKLSAAAPQPAAAKPVAAAPKSSGHGKPGAPSSAKRAGVMFGVAALFFLLIGAGAPKEFLAHFTVFILACFVGYMVVWNVKPALHTPLMSVTNAISSIIAIGALVQIAPPMDGVALDRPDGWIRLLAILAIVLATINMFGGFAVTQRMLTMFRK</sequence>
<keyword evidence="6" id="KW-0997">Cell inner membrane</keyword>
<keyword evidence="13 17" id="KW-0472">Membrane</keyword>
<dbReference type="EC" id="7.1.1.1" evidence="4 16"/>
<evidence type="ECO:0000256" key="1">
    <source>
        <dbReference type="ARBA" id="ARBA00003943"/>
    </source>
</evidence>
<feature type="transmembrane region" description="Helical" evidence="17">
    <location>
        <begin position="412"/>
        <end position="428"/>
    </location>
</feature>
<evidence type="ECO:0000256" key="12">
    <source>
        <dbReference type="ARBA" id="ARBA00023027"/>
    </source>
</evidence>
<dbReference type="GO" id="GO:0006740">
    <property type="term" value="P:NADPH regeneration"/>
    <property type="evidence" value="ECO:0007669"/>
    <property type="project" value="TreeGrafter"/>
</dbReference>
<dbReference type="CDD" id="cd05304">
    <property type="entry name" value="Rubrum_tdh"/>
    <property type="match status" value="1"/>
</dbReference>
<dbReference type="InterPro" id="IPR008143">
    <property type="entry name" value="Ala_DH/PNT_CS2"/>
</dbReference>
<feature type="transmembrane region" description="Helical" evidence="17">
    <location>
        <begin position="465"/>
        <end position="484"/>
    </location>
</feature>
<evidence type="ECO:0000313" key="20">
    <source>
        <dbReference type="EMBL" id="RDE51120.1"/>
    </source>
</evidence>